<proteinExistence type="predicted"/>
<dbReference type="GeneID" id="117642570"/>
<name>A0A6P8YAW0_THRPL</name>
<dbReference type="InterPro" id="IPR003961">
    <property type="entry name" value="FN3_dom"/>
</dbReference>
<organism evidence="4">
    <name type="scientific">Thrips palmi</name>
    <name type="common">Melon thrips</name>
    <dbReference type="NCBI Taxonomy" id="161013"/>
    <lineage>
        <taxon>Eukaryota</taxon>
        <taxon>Metazoa</taxon>
        <taxon>Ecdysozoa</taxon>
        <taxon>Arthropoda</taxon>
        <taxon>Hexapoda</taxon>
        <taxon>Insecta</taxon>
        <taxon>Pterygota</taxon>
        <taxon>Neoptera</taxon>
        <taxon>Paraneoptera</taxon>
        <taxon>Thysanoptera</taxon>
        <taxon>Terebrantia</taxon>
        <taxon>Thripoidea</taxon>
        <taxon>Thripidae</taxon>
        <taxon>Thrips</taxon>
    </lineage>
</organism>
<dbReference type="Gene3D" id="2.60.40.10">
    <property type="entry name" value="Immunoglobulins"/>
    <property type="match status" value="1"/>
</dbReference>
<dbReference type="InterPro" id="IPR013783">
    <property type="entry name" value="Ig-like_fold"/>
</dbReference>
<feature type="domain" description="Fibronectin type-III" evidence="2">
    <location>
        <begin position="44"/>
        <end position="133"/>
    </location>
</feature>
<evidence type="ECO:0000259" key="2">
    <source>
        <dbReference type="PROSITE" id="PS50853"/>
    </source>
</evidence>
<protein>
    <submittedName>
        <fullName evidence="4">Uncharacterized protein LOC117642570 isoform X1</fullName>
    </submittedName>
</protein>
<accession>A0A6P8YAW0</accession>
<feature type="compositionally biased region" description="Basic and acidic residues" evidence="1">
    <location>
        <begin position="23"/>
        <end position="32"/>
    </location>
</feature>
<dbReference type="Proteomes" id="UP000515158">
    <property type="component" value="Unplaced"/>
</dbReference>
<feature type="region of interest" description="Disordered" evidence="1">
    <location>
        <begin position="1"/>
        <end position="49"/>
    </location>
</feature>
<dbReference type="RefSeq" id="XP_034236753.1">
    <property type="nucleotide sequence ID" value="XM_034380862.1"/>
</dbReference>
<evidence type="ECO:0000256" key="1">
    <source>
        <dbReference type="SAM" id="MobiDB-lite"/>
    </source>
</evidence>
<dbReference type="SUPFAM" id="SSF49265">
    <property type="entry name" value="Fibronectin type III"/>
    <property type="match status" value="1"/>
</dbReference>
<gene>
    <name evidence="4" type="primary">LOC117642570</name>
</gene>
<evidence type="ECO:0000313" key="4">
    <source>
        <dbReference type="RefSeq" id="XP_034236753.1"/>
    </source>
</evidence>
<reference evidence="4" key="1">
    <citation type="submission" date="2025-08" db="UniProtKB">
        <authorList>
            <consortium name="RefSeq"/>
        </authorList>
    </citation>
    <scope>IDENTIFICATION</scope>
    <source>
        <tissue evidence="4">Total insect</tissue>
    </source>
</reference>
<dbReference type="KEGG" id="tpal:117642570"/>
<dbReference type="PROSITE" id="PS50853">
    <property type="entry name" value="FN3"/>
    <property type="match status" value="1"/>
</dbReference>
<keyword evidence="3" id="KW-1185">Reference proteome</keyword>
<feature type="compositionally biased region" description="Polar residues" evidence="1">
    <location>
        <begin position="33"/>
        <end position="46"/>
    </location>
</feature>
<dbReference type="InParanoid" id="A0A6P8YAW0"/>
<evidence type="ECO:0000313" key="3">
    <source>
        <dbReference type="Proteomes" id="UP000515158"/>
    </source>
</evidence>
<dbReference type="AlphaFoldDB" id="A0A6P8YAW0"/>
<dbReference type="InterPro" id="IPR036116">
    <property type="entry name" value="FN3_sf"/>
</dbReference>
<dbReference type="OrthoDB" id="8190889at2759"/>
<dbReference type="CDD" id="cd00063">
    <property type="entry name" value="FN3"/>
    <property type="match status" value="1"/>
</dbReference>
<sequence length="273" mass="29804">MASKRRHDSVSEAVDADAGDAAEAGKRLKSEKNGASSPDTETTSVSDFKIAEVTNETIRLEWSSPAVGKQFSVGLVNTNSTNESQNLSIKSESDTKCSIEFSDLKPLTKYRLTITNPEKEEVLATVETMTPPSLEMPEIEEVQEGCAHLTLAPLPEEQAKDVEAYLLLVRPLEDAKDYPAADIKDPNLQSKLEALVKPPFYLAYEFTQEELSNEDGGQVQIGTGAAKKEGKYGSLQDPRLTSGGNYRVAFVAIMNLDGKQSCFSEESCQMLVK</sequence>